<evidence type="ECO:0000313" key="4">
    <source>
        <dbReference type="Proteomes" id="UP000756132"/>
    </source>
</evidence>
<reference evidence="3" key="1">
    <citation type="submission" date="2021-12" db="EMBL/GenBank/DDBJ databases">
        <authorList>
            <person name="Zaccaron A."/>
            <person name="Stergiopoulos I."/>
        </authorList>
    </citation>
    <scope>NUCLEOTIDE SEQUENCE</scope>
    <source>
        <strain evidence="3">Race5_Kim</strain>
    </source>
</reference>
<proteinExistence type="predicted"/>
<dbReference type="KEGG" id="ffu:CLAFUR5_01122"/>
<reference evidence="3" key="2">
    <citation type="journal article" date="2022" name="Microb. Genom.">
        <title>A chromosome-scale genome assembly of the tomato pathogen Cladosporium fulvum reveals a compartmentalized genome architecture and the presence of a dispensable chromosome.</title>
        <authorList>
            <person name="Zaccaron A.Z."/>
            <person name="Chen L.H."/>
            <person name="Samaras A."/>
            <person name="Stergiopoulos I."/>
        </authorList>
    </citation>
    <scope>NUCLEOTIDE SEQUENCE</scope>
    <source>
        <strain evidence="3">Race5_Kim</strain>
    </source>
</reference>
<dbReference type="RefSeq" id="XP_047756227.1">
    <property type="nucleotide sequence ID" value="XM_047900270.1"/>
</dbReference>
<dbReference type="GO" id="GO:0006891">
    <property type="term" value="P:intra-Golgi vesicle-mediated transport"/>
    <property type="evidence" value="ECO:0007669"/>
    <property type="project" value="InterPro"/>
</dbReference>
<dbReference type="Pfam" id="PF12735">
    <property type="entry name" value="IgD3_Trs65"/>
    <property type="match status" value="1"/>
</dbReference>
<sequence length="531" mass="57747">MADPDPTYFEALAKESHLDVLLPRSPDFDVVKLLRGGLPDDIFRAPARRNLFFDEQANIVLVLRTSEAQARLQETLPSLEIVLSAHATDAVPQGGGNAASASGKHDLDSKTLAADTYEQLVTVGDKAYVVWRPSLRLSRPRVRLHRPAIYFTANLTIANENTRGLQGAHPEYLKSFEPLPANVLEPLQFDPALKHTGLSLPESRITKVAPRAPRLHDAVKPIRGATRRAFPAVLALFTKIRYSSLPDAVVASLHLETSRIIAGVVTISRVAVEVSHAKVEHLTAFNLPLATQGGDETVVVYKIYRDTRHTAPINNTQSLSVTVTAKALLDQGSTIDFELNWQAQVNLSTPQARSEYHWSGPLSGMSAHQRGSSTQSGSGTISFEATQKSTADENAIMISISGPATVAKDSEFAIDLQCSNQSSRTRRFVVLVLQHRQPKTASSTQATAVDAGLVAKIFSVPPLESTKPLDVYVRSPEFRVGPLASGACFEAQLWFRTVSTGLLNLGTARILDLDTRQVINVRELPDIVALG</sequence>
<evidence type="ECO:0000256" key="1">
    <source>
        <dbReference type="SAM" id="MobiDB-lite"/>
    </source>
</evidence>
<evidence type="ECO:0000259" key="2">
    <source>
        <dbReference type="Pfam" id="PF12735"/>
    </source>
</evidence>
<dbReference type="PANTHER" id="PTHR28159:SF1">
    <property type="entry name" value="TRAFFICKING PROTEIN PARTICLE COMPLEX II-SPECIFIC SUBUNIT 65"/>
    <property type="match status" value="1"/>
</dbReference>
<dbReference type="EMBL" id="CP090163">
    <property type="protein sequence ID" value="UJO11861.1"/>
    <property type="molecule type" value="Genomic_DNA"/>
</dbReference>
<evidence type="ECO:0000313" key="3">
    <source>
        <dbReference type="EMBL" id="UJO11861.1"/>
    </source>
</evidence>
<dbReference type="AlphaFoldDB" id="A0A9Q8L6V5"/>
<dbReference type="OrthoDB" id="5345392at2759"/>
<organism evidence="3 4">
    <name type="scientific">Passalora fulva</name>
    <name type="common">Tomato leaf mold</name>
    <name type="synonym">Cladosporium fulvum</name>
    <dbReference type="NCBI Taxonomy" id="5499"/>
    <lineage>
        <taxon>Eukaryota</taxon>
        <taxon>Fungi</taxon>
        <taxon>Dikarya</taxon>
        <taxon>Ascomycota</taxon>
        <taxon>Pezizomycotina</taxon>
        <taxon>Dothideomycetes</taxon>
        <taxon>Dothideomycetidae</taxon>
        <taxon>Mycosphaerellales</taxon>
        <taxon>Mycosphaerellaceae</taxon>
        <taxon>Fulvia</taxon>
    </lineage>
</organism>
<dbReference type="GO" id="GO:1990071">
    <property type="term" value="C:TRAPPII protein complex"/>
    <property type="evidence" value="ECO:0007669"/>
    <property type="project" value="InterPro"/>
</dbReference>
<feature type="domain" description="Trafficking protein particle complex II-specific subunit 65 IgD3" evidence="2">
    <location>
        <begin position="384"/>
        <end position="529"/>
    </location>
</feature>
<dbReference type="GeneID" id="71981000"/>
<dbReference type="GO" id="GO:0005802">
    <property type="term" value="C:trans-Golgi network"/>
    <property type="evidence" value="ECO:0007669"/>
    <property type="project" value="TreeGrafter"/>
</dbReference>
<feature type="compositionally biased region" description="Low complexity" evidence="1">
    <location>
        <begin position="371"/>
        <end position="381"/>
    </location>
</feature>
<dbReference type="OMA" id="IFSWTVY"/>
<dbReference type="Proteomes" id="UP000756132">
    <property type="component" value="Chromosome 1"/>
</dbReference>
<accession>A0A9Q8L6V5</accession>
<dbReference type="InterPro" id="IPR055420">
    <property type="entry name" value="IgD3_Trs65"/>
</dbReference>
<gene>
    <name evidence="3" type="ORF">CLAFUR5_01122</name>
</gene>
<dbReference type="InterPro" id="IPR024662">
    <property type="entry name" value="Trs65"/>
</dbReference>
<protein>
    <recommendedName>
        <fullName evidence="2">Trafficking protein particle complex II-specific subunit 65 IgD3 domain-containing protein</fullName>
    </recommendedName>
</protein>
<name>A0A9Q8L6V5_PASFU</name>
<dbReference type="PANTHER" id="PTHR28159">
    <property type="entry name" value="TRAFFICKING PROTEIN PARTICLE COMPLEX II-SPECIFIC SUBUNIT 65"/>
    <property type="match status" value="1"/>
</dbReference>
<keyword evidence="4" id="KW-1185">Reference proteome</keyword>
<feature type="region of interest" description="Disordered" evidence="1">
    <location>
        <begin position="360"/>
        <end position="381"/>
    </location>
</feature>